<organism evidence="4">
    <name type="scientific">hydrocarbon metagenome</name>
    <dbReference type="NCBI Taxonomy" id="938273"/>
    <lineage>
        <taxon>unclassified sequences</taxon>
        <taxon>metagenomes</taxon>
        <taxon>ecological metagenomes</taxon>
    </lineage>
</organism>
<feature type="domain" description="N-acetyltransferase" evidence="3">
    <location>
        <begin position="1"/>
        <end position="163"/>
    </location>
</feature>
<dbReference type="EMBL" id="LNQE01001916">
    <property type="protein sequence ID" value="KUG02639.1"/>
    <property type="molecule type" value="Genomic_DNA"/>
</dbReference>
<sequence length="164" mass="18673">MKFEKMDRKHRTSIMKIFNYYIENGTAAFPASTLPEQFFTMLMEKTKGYPAYAIINSDTQEMVGFCLLSAYSPFSTFKQTATISYFISPDYVGQGVGLQCLGKLETMAKEVGIKHIIAEISSENHPSLKFHQKHGFEICGALKNIGNKFDRNFDVVYMQKDFSN</sequence>
<dbReference type="CDD" id="cd04301">
    <property type="entry name" value="NAT_SF"/>
    <property type="match status" value="1"/>
</dbReference>
<evidence type="ECO:0000313" key="4">
    <source>
        <dbReference type="EMBL" id="KUG02639.1"/>
    </source>
</evidence>
<dbReference type="AlphaFoldDB" id="A0A0W8E1S9"/>
<dbReference type="InterPro" id="IPR000182">
    <property type="entry name" value="GNAT_dom"/>
</dbReference>
<gene>
    <name evidence="4" type="ORF">ASZ90_020007</name>
</gene>
<dbReference type="PROSITE" id="PS51186">
    <property type="entry name" value="GNAT"/>
    <property type="match status" value="1"/>
</dbReference>
<accession>A0A0W8E1S9</accession>
<evidence type="ECO:0000259" key="3">
    <source>
        <dbReference type="PROSITE" id="PS51186"/>
    </source>
</evidence>
<dbReference type="SUPFAM" id="SSF55729">
    <property type="entry name" value="Acyl-CoA N-acyltransferases (Nat)"/>
    <property type="match status" value="1"/>
</dbReference>
<dbReference type="PANTHER" id="PTHR43072">
    <property type="entry name" value="N-ACETYLTRANSFERASE"/>
    <property type="match status" value="1"/>
</dbReference>
<dbReference type="GO" id="GO:0016747">
    <property type="term" value="F:acyltransferase activity, transferring groups other than amino-acyl groups"/>
    <property type="evidence" value="ECO:0007669"/>
    <property type="project" value="InterPro"/>
</dbReference>
<dbReference type="InterPro" id="IPR016181">
    <property type="entry name" value="Acyl_CoA_acyltransferase"/>
</dbReference>
<evidence type="ECO:0000256" key="2">
    <source>
        <dbReference type="ARBA" id="ARBA00023315"/>
    </source>
</evidence>
<dbReference type="Pfam" id="PF00583">
    <property type="entry name" value="Acetyltransf_1"/>
    <property type="match status" value="1"/>
</dbReference>
<name>A0A0W8E1S9_9ZZZZ</name>
<reference evidence="4" key="1">
    <citation type="journal article" date="2015" name="Proc. Natl. Acad. Sci. U.S.A.">
        <title>Networks of energetic and metabolic interactions define dynamics in microbial communities.</title>
        <authorList>
            <person name="Embree M."/>
            <person name="Liu J.K."/>
            <person name="Al-Bassam M.M."/>
            <person name="Zengler K."/>
        </authorList>
    </citation>
    <scope>NUCLEOTIDE SEQUENCE</scope>
</reference>
<dbReference type="PANTHER" id="PTHR43072:SF23">
    <property type="entry name" value="UPF0039 PROTEIN C11D3.02C"/>
    <property type="match status" value="1"/>
</dbReference>
<dbReference type="Gene3D" id="3.40.630.30">
    <property type="match status" value="1"/>
</dbReference>
<evidence type="ECO:0000256" key="1">
    <source>
        <dbReference type="ARBA" id="ARBA00022679"/>
    </source>
</evidence>
<proteinExistence type="predicted"/>
<comment type="caution">
    <text evidence="4">The sequence shown here is derived from an EMBL/GenBank/DDBJ whole genome shotgun (WGS) entry which is preliminary data.</text>
</comment>
<protein>
    <submittedName>
        <fullName evidence="4">Gcn5-related</fullName>
    </submittedName>
</protein>
<keyword evidence="1" id="KW-0808">Transferase</keyword>
<keyword evidence="2" id="KW-0012">Acyltransferase</keyword>